<dbReference type="InParanoid" id="A0A2K1IF75"/>
<dbReference type="AlphaFoldDB" id="A0A2K1IF75"/>
<protein>
    <submittedName>
        <fullName evidence="2 3">Uncharacterized protein</fullName>
    </submittedName>
</protein>
<accession>A0A2K1IF75</accession>
<evidence type="ECO:0000256" key="1">
    <source>
        <dbReference type="SAM" id="MobiDB-lite"/>
    </source>
</evidence>
<evidence type="ECO:0000313" key="3">
    <source>
        <dbReference type="EnsemblPlants" id="Pp3c24_1649V3.1"/>
    </source>
</evidence>
<dbReference type="EnsemblPlants" id="Pp3c24_1649V3.1">
    <property type="protein sequence ID" value="Pp3c24_1649V3.1"/>
    <property type="gene ID" value="Pp3c24_1649"/>
</dbReference>
<feature type="region of interest" description="Disordered" evidence="1">
    <location>
        <begin position="1"/>
        <end position="62"/>
    </location>
</feature>
<name>A0A2K1IF75_PHYPA</name>
<evidence type="ECO:0000313" key="4">
    <source>
        <dbReference type="Proteomes" id="UP000006727"/>
    </source>
</evidence>
<reference evidence="2 4" key="1">
    <citation type="journal article" date="2008" name="Science">
        <title>The Physcomitrella genome reveals evolutionary insights into the conquest of land by plants.</title>
        <authorList>
            <person name="Rensing S."/>
            <person name="Lang D."/>
            <person name="Zimmer A."/>
            <person name="Terry A."/>
            <person name="Salamov A."/>
            <person name="Shapiro H."/>
            <person name="Nishiyama T."/>
            <person name="Perroud P.-F."/>
            <person name="Lindquist E."/>
            <person name="Kamisugi Y."/>
            <person name="Tanahashi T."/>
            <person name="Sakakibara K."/>
            <person name="Fujita T."/>
            <person name="Oishi K."/>
            <person name="Shin-I T."/>
            <person name="Kuroki Y."/>
            <person name="Toyoda A."/>
            <person name="Suzuki Y."/>
            <person name="Hashimoto A."/>
            <person name="Yamaguchi K."/>
            <person name="Sugano A."/>
            <person name="Kohara Y."/>
            <person name="Fujiyama A."/>
            <person name="Anterola A."/>
            <person name="Aoki S."/>
            <person name="Ashton N."/>
            <person name="Barbazuk W.B."/>
            <person name="Barker E."/>
            <person name="Bennetzen J."/>
            <person name="Bezanilla M."/>
            <person name="Blankenship R."/>
            <person name="Cho S.H."/>
            <person name="Dutcher S."/>
            <person name="Estelle M."/>
            <person name="Fawcett J.A."/>
            <person name="Gundlach H."/>
            <person name="Hanada K."/>
            <person name="Heyl A."/>
            <person name="Hicks K.A."/>
            <person name="Hugh J."/>
            <person name="Lohr M."/>
            <person name="Mayer K."/>
            <person name="Melkozernov A."/>
            <person name="Murata T."/>
            <person name="Nelson D."/>
            <person name="Pils B."/>
            <person name="Prigge M."/>
            <person name="Reiss B."/>
            <person name="Renner T."/>
            <person name="Rombauts S."/>
            <person name="Rushton P."/>
            <person name="Sanderfoot A."/>
            <person name="Schween G."/>
            <person name="Shiu S.-H."/>
            <person name="Stueber K."/>
            <person name="Theodoulou F.L."/>
            <person name="Tu H."/>
            <person name="Van de Peer Y."/>
            <person name="Verrier P.J."/>
            <person name="Waters E."/>
            <person name="Wood A."/>
            <person name="Yang L."/>
            <person name="Cove D."/>
            <person name="Cuming A."/>
            <person name="Hasebe M."/>
            <person name="Lucas S."/>
            <person name="Mishler D.B."/>
            <person name="Reski R."/>
            <person name="Grigoriev I."/>
            <person name="Quatrano R.S."/>
            <person name="Boore J.L."/>
        </authorList>
    </citation>
    <scope>NUCLEOTIDE SEQUENCE [LARGE SCALE GENOMIC DNA]</scope>
    <source>
        <strain evidence="3 4">cv. Gransden 2004</strain>
    </source>
</reference>
<sequence>MRLLGDGHSTPCPASRSSSESGKAPKCTGLQSTHRKLIGQRTTNATTDHAQRVHERPLNSTSTPAATTFKWCLLPLDNGLSTKRGHQWHRKGYWHGHEILVTGETVR</sequence>
<reference evidence="2 4" key="2">
    <citation type="journal article" date="2018" name="Plant J.">
        <title>The Physcomitrella patens chromosome-scale assembly reveals moss genome structure and evolution.</title>
        <authorList>
            <person name="Lang D."/>
            <person name="Ullrich K.K."/>
            <person name="Murat F."/>
            <person name="Fuchs J."/>
            <person name="Jenkins J."/>
            <person name="Haas F.B."/>
            <person name="Piednoel M."/>
            <person name="Gundlach H."/>
            <person name="Van Bel M."/>
            <person name="Meyberg R."/>
            <person name="Vives C."/>
            <person name="Morata J."/>
            <person name="Symeonidi A."/>
            <person name="Hiss M."/>
            <person name="Muchero W."/>
            <person name="Kamisugi Y."/>
            <person name="Saleh O."/>
            <person name="Blanc G."/>
            <person name="Decker E.L."/>
            <person name="van Gessel N."/>
            <person name="Grimwood J."/>
            <person name="Hayes R.D."/>
            <person name="Graham S.W."/>
            <person name="Gunter L.E."/>
            <person name="McDaniel S.F."/>
            <person name="Hoernstein S.N.W."/>
            <person name="Larsson A."/>
            <person name="Li F.W."/>
            <person name="Perroud P.F."/>
            <person name="Phillips J."/>
            <person name="Ranjan P."/>
            <person name="Rokshar D.S."/>
            <person name="Rothfels C.J."/>
            <person name="Schneider L."/>
            <person name="Shu S."/>
            <person name="Stevenson D.W."/>
            <person name="Thummler F."/>
            <person name="Tillich M."/>
            <person name="Villarreal Aguilar J.C."/>
            <person name="Widiez T."/>
            <person name="Wong G.K."/>
            <person name="Wymore A."/>
            <person name="Zhang Y."/>
            <person name="Zimmer A.D."/>
            <person name="Quatrano R.S."/>
            <person name="Mayer K.F.X."/>
            <person name="Goodstein D."/>
            <person name="Casacuberta J.M."/>
            <person name="Vandepoele K."/>
            <person name="Reski R."/>
            <person name="Cuming A.C."/>
            <person name="Tuskan G.A."/>
            <person name="Maumus F."/>
            <person name="Salse J."/>
            <person name="Schmutz J."/>
            <person name="Rensing S.A."/>
        </authorList>
    </citation>
    <scope>NUCLEOTIDE SEQUENCE [LARGE SCALE GENOMIC DNA]</scope>
    <source>
        <strain evidence="3 4">cv. Gransden 2004</strain>
    </source>
</reference>
<dbReference type="Proteomes" id="UP000006727">
    <property type="component" value="Chromosome 24"/>
</dbReference>
<reference evidence="3" key="3">
    <citation type="submission" date="2020-12" db="UniProtKB">
        <authorList>
            <consortium name="EnsemblPlants"/>
        </authorList>
    </citation>
    <scope>IDENTIFICATION</scope>
</reference>
<dbReference type="EMBL" id="ABEU02000024">
    <property type="protein sequence ID" value="PNR27922.1"/>
    <property type="molecule type" value="Genomic_DNA"/>
</dbReference>
<keyword evidence="4" id="KW-1185">Reference proteome</keyword>
<organism evidence="2">
    <name type="scientific">Physcomitrium patens</name>
    <name type="common">Spreading-leaved earth moss</name>
    <name type="synonym">Physcomitrella patens</name>
    <dbReference type="NCBI Taxonomy" id="3218"/>
    <lineage>
        <taxon>Eukaryota</taxon>
        <taxon>Viridiplantae</taxon>
        <taxon>Streptophyta</taxon>
        <taxon>Embryophyta</taxon>
        <taxon>Bryophyta</taxon>
        <taxon>Bryophytina</taxon>
        <taxon>Bryopsida</taxon>
        <taxon>Funariidae</taxon>
        <taxon>Funariales</taxon>
        <taxon>Funariaceae</taxon>
        <taxon>Physcomitrium</taxon>
    </lineage>
</organism>
<gene>
    <name evidence="2" type="ORF">PHYPA_028514</name>
</gene>
<proteinExistence type="predicted"/>
<dbReference type="Gramene" id="Pp3c24_1649V3.1">
    <property type="protein sequence ID" value="Pp3c24_1649V3.1"/>
    <property type="gene ID" value="Pp3c24_1649"/>
</dbReference>
<evidence type="ECO:0000313" key="2">
    <source>
        <dbReference type="EMBL" id="PNR27922.1"/>
    </source>
</evidence>